<proteinExistence type="predicted"/>
<name>A0A345X026_ECOLX</name>
<accession>A0A345X026</accession>
<reference evidence="1" key="1">
    <citation type="submission" date="2018-01" db="EMBL/GenBank/DDBJ databases">
        <title>Complete Sequence of plasmid pCTXM-2248.</title>
        <authorList>
            <person name="Li M."/>
            <person name="Li F."/>
            <person name="Tong Y."/>
        </authorList>
    </citation>
    <scope>NUCLEOTIDE SEQUENCE</scope>
    <source>
        <strain evidence="1">2248</strain>
        <plasmid evidence="1">pCTXM-2248</plasmid>
    </source>
</reference>
<protein>
    <submittedName>
        <fullName evidence="1">K88 minor fimbrial subunit faeH</fullName>
    </submittedName>
</protein>
<organism evidence="1">
    <name type="scientific">Escherichia coli</name>
    <dbReference type="NCBI Taxonomy" id="562"/>
    <lineage>
        <taxon>Bacteria</taxon>
        <taxon>Pseudomonadati</taxon>
        <taxon>Pseudomonadota</taxon>
        <taxon>Gammaproteobacteria</taxon>
        <taxon>Enterobacterales</taxon>
        <taxon>Enterobacteriaceae</taxon>
        <taxon>Escherichia</taxon>
    </lineage>
</organism>
<keyword evidence="1" id="KW-0614">Plasmid</keyword>
<dbReference type="EMBL" id="MG836696">
    <property type="protein sequence ID" value="AXJ99279.1"/>
    <property type="molecule type" value="Genomic_DNA"/>
</dbReference>
<geneLocation type="plasmid" evidence="1">
    <name>pCTXM-2248</name>
</geneLocation>
<sequence length="134" mass="14720">MSGSAFAITHHAFSSRAGRTSDGNGSHASTLKSPSYTKSVSWQHYRLPELVEDVCNAYKKKYGQDLTGHYLEVLKPCIVCFRADIDYEKGALEAALSYAYTSVRELPPDSGAVFGIDRHGKSVSVDEIVNVEFI</sequence>
<evidence type="ECO:0000313" key="1">
    <source>
        <dbReference type="EMBL" id="AXJ99279.1"/>
    </source>
</evidence>
<dbReference type="AlphaFoldDB" id="A0A345X026"/>